<name>A0A6N7LEP9_SINTE</name>
<accession>A0A6N7LEP9</accession>
<reference evidence="1 2" key="1">
    <citation type="journal article" date="2013" name="Genome Biol.">
        <title>Comparative genomics of the core and accessory genomes of 48 Sinorhizobium strains comprising five genospecies.</title>
        <authorList>
            <person name="Sugawara M."/>
            <person name="Epstein B."/>
            <person name="Badgley B.D."/>
            <person name="Unno T."/>
            <person name="Xu L."/>
            <person name="Reese J."/>
            <person name="Gyaneshwar P."/>
            <person name="Denny R."/>
            <person name="Mudge J."/>
            <person name="Bharti A.K."/>
            <person name="Farmer A.D."/>
            <person name="May G.D."/>
            <person name="Woodward J.E."/>
            <person name="Medigue C."/>
            <person name="Vallenet D."/>
            <person name="Lajus A."/>
            <person name="Rouy Z."/>
            <person name="Martinez-Vaz B."/>
            <person name="Tiffin P."/>
            <person name="Young N.D."/>
            <person name="Sadowsky M.J."/>
        </authorList>
    </citation>
    <scope>NUCLEOTIDE SEQUENCE [LARGE SCALE GENOMIC DNA]</scope>
    <source>
        <strain evidence="1 2">USDA4894</strain>
    </source>
</reference>
<keyword evidence="1" id="KW-0413">Isomerase</keyword>
<dbReference type="SUPFAM" id="SSF75011">
    <property type="entry name" value="3-carboxy-cis,cis-mucoante lactonizing enzyme"/>
    <property type="match status" value="1"/>
</dbReference>
<dbReference type="Proteomes" id="UP000439983">
    <property type="component" value="Unassembled WGS sequence"/>
</dbReference>
<dbReference type="OrthoDB" id="839202at2"/>
<protein>
    <submittedName>
        <fullName evidence="1">Cycloisomerase</fullName>
    </submittedName>
</protein>
<organism evidence="1 2">
    <name type="scientific">Sinorhizobium terangae</name>
    <dbReference type="NCBI Taxonomy" id="110322"/>
    <lineage>
        <taxon>Bacteria</taxon>
        <taxon>Pseudomonadati</taxon>
        <taxon>Pseudomonadota</taxon>
        <taxon>Alphaproteobacteria</taxon>
        <taxon>Hyphomicrobiales</taxon>
        <taxon>Rhizobiaceae</taxon>
        <taxon>Sinorhizobium/Ensifer group</taxon>
        <taxon>Sinorhizobium</taxon>
    </lineage>
</organism>
<sequence length="287" mass="31363">MEARLRASIVLLSAGFTLAASIVIAGVAAPRRQIGADLVREFAIPEATQGVGVDAEHLYAVDNRMIAKYDKASGERVAVFEEQKGGPIKHFNSAAVVDGKIYAAHSNFPEWPAANSVEVFNAATMQHVDTHALGIDRGFLTWLDYHDGSWWGAFANYNRVFSPIASGNKAQVVRFDRDWRIAETWGLPDEVLEKFGDMSNSGGSWGPDGRLYLTGHDAAEAYMMERPETGSVLKWIATVPLKNTGQGIAWDRATPGVLYGIIRGKSHADNRMTANRMVLGQQRTGSQ</sequence>
<comment type="caution">
    <text evidence="1">The sequence shown here is derived from an EMBL/GenBank/DDBJ whole genome shotgun (WGS) entry which is preliminary data.</text>
</comment>
<dbReference type="GO" id="GO:0016853">
    <property type="term" value="F:isomerase activity"/>
    <property type="evidence" value="ECO:0007669"/>
    <property type="project" value="UniProtKB-KW"/>
</dbReference>
<gene>
    <name evidence="1" type="ORF">GHK62_11620</name>
</gene>
<dbReference type="RefSeq" id="WP_153439218.1">
    <property type="nucleotide sequence ID" value="NZ_CP121659.1"/>
</dbReference>
<evidence type="ECO:0000313" key="2">
    <source>
        <dbReference type="Proteomes" id="UP000439983"/>
    </source>
</evidence>
<dbReference type="AlphaFoldDB" id="A0A6N7LEP9"/>
<keyword evidence="2" id="KW-1185">Reference proteome</keyword>
<evidence type="ECO:0000313" key="1">
    <source>
        <dbReference type="EMBL" id="MQX15395.1"/>
    </source>
</evidence>
<dbReference type="EMBL" id="WITC01000038">
    <property type="protein sequence ID" value="MQX15395.1"/>
    <property type="molecule type" value="Genomic_DNA"/>
</dbReference>
<proteinExistence type="predicted"/>